<feature type="region of interest" description="Disordered" evidence="7">
    <location>
        <begin position="186"/>
        <end position="208"/>
    </location>
</feature>
<proteinExistence type="inferred from homology"/>
<dbReference type="PANTHER" id="PTHR42693">
    <property type="entry name" value="ARYLSULFATASE FAMILY MEMBER"/>
    <property type="match status" value="1"/>
</dbReference>
<evidence type="ECO:0000256" key="5">
    <source>
        <dbReference type="ARBA" id="ARBA00022801"/>
    </source>
</evidence>
<feature type="chain" id="PRO_5022738378" evidence="8">
    <location>
        <begin position="17"/>
        <end position="491"/>
    </location>
</feature>
<organism evidence="10 11">
    <name type="scientific">Limnoglobus roseus</name>
    <dbReference type="NCBI Taxonomy" id="2598579"/>
    <lineage>
        <taxon>Bacteria</taxon>
        <taxon>Pseudomonadati</taxon>
        <taxon>Planctomycetota</taxon>
        <taxon>Planctomycetia</taxon>
        <taxon>Gemmatales</taxon>
        <taxon>Gemmataceae</taxon>
        <taxon>Limnoglobus</taxon>
    </lineage>
</organism>
<dbReference type="CDD" id="cd16143">
    <property type="entry name" value="ARS_like"/>
    <property type="match status" value="1"/>
</dbReference>
<evidence type="ECO:0000256" key="1">
    <source>
        <dbReference type="ARBA" id="ARBA00001913"/>
    </source>
</evidence>
<dbReference type="KEGG" id="lrs:PX52LOC_03028"/>
<name>A0A5C1A9N9_9BACT</name>
<dbReference type="Proteomes" id="UP000324974">
    <property type="component" value="Chromosome"/>
</dbReference>
<feature type="domain" description="Sulfatase N-terminal" evidence="9">
    <location>
        <begin position="20"/>
        <end position="392"/>
    </location>
</feature>
<evidence type="ECO:0000256" key="3">
    <source>
        <dbReference type="ARBA" id="ARBA00022723"/>
    </source>
</evidence>
<keyword evidence="6" id="KW-0106">Calcium</keyword>
<dbReference type="InterPro" id="IPR017850">
    <property type="entry name" value="Alkaline_phosphatase_core_sf"/>
</dbReference>
<sequence>MRTIALLLALTVTASAAPKPNVVVILADDIGYGDFSCYGAPKIHTPNIDKLAAAGTKFLDAHSPAAVCTPTRYSLLTGQYSFRHKPGASILSGLAPLSIPLDRPTLPKMMKQAGYATGIVGKWHLGLGEQEPDYNAEVKPGPREVGFDSSFIIPATGDRTPCVYLENGRVVGLDPDDPIHVSYKNKVGTEPTGKENPDQLFNQKPSHGHDMTIVNGISRIGWMTGGKAARWKDEDIADTITAKAVKFLDDHKAEPFFLYFATHDAHVPRMPHPRFRGKSQHGLRGDAIEEFDWCVGEVMKKLDDLKLTDNTLVIVTSDNGGVMDDGYVDGTGNDPSGHKCNGKLRGVKGANYEGGHRVPFVARYPGVVPAGQESNALVCHVDLFATCAAMVGAKLDGDAAPDSFNQWPTLQGKNPTGRDQLLTQAGNFNAHALRQGPWKLIVPAMAKFSPELYNLADDLAETKNLAEANTAKVKEMMEALQKVRTATKTRE</sequence>
<evidence type="ECO:0000313" key="11">
    <source>
        <dbReference type="Proteomes" id="UP000324974"/>
    </source>
</evidence>
<dbReference type="EMBL" id="CP042425">
    <property type="protein sequence ID" value="QEL16089.1"/>
    <property type="molecule type" value="Genomic_DNA"/>
</dbReference>
<gene>
    <name evidence="10" type="ORF">PX52LOC_03028</name>
</gene>
<dbReference type="InterPro" id="IPR024607">
    <property type="entry name" value="Sulfatase_CS"/>
</dbReference>
<dbReference type="Gene3D" id="3.30.1120.10">
    <property type="match status" value="1"/>
</dbReference>
<evidence type="ECO:0000313" key="10">
    <source>
        <dbReference type="EMBL" id="QEL16089.1"/>
    </source>
</evidence>
<keyword evidence="11" id="KW-1185">Reference proteome</keyword>
<comment type="cofactor">
    <cofactor evidence="1">
        <name>Ca(2+)</name>
        <dbReference type="ChEBI" id="CHEBI:29108"/>
    </cofactor>
</comment>
<dbReference type="OrthoDB" id="9783154at2"/>
<keyword evidence="4 8" id="KW-0732">Signal</keyword>
<evidence type="ECO:0000259" key="9">
    <source>
        <dbReference type="Pfam" id="PF00884"/>
    </source>
</evidence>
<dbReference type="Pfam" id="PF00884">
    <property type="entry name" value="Sulfatase"/>
    <property type="match status" value="1"/>
</dbReference>
<evidence type="ECO:0000256" key="4">
    <source>
        <dbReference type="ARBA" id="ARBA00022729"/>
    </source>
</evidence>
<dbReference type="SUPFAM" id="SSF53649">
    <property type="entry name" value="Alkaline phosphatase-like"/>
    <property type="match status" value="1"/>
</dbReference>
<keyword evidence="5" id="KW-0378">Hydrolase</keyword>
<dbReference type="InterPro" id="IPR050738">
    <property type="entry name" value="Sulfatase"/>
</dbReference>
<dbReference type="PROSITE" id="PS00523">
    <property type="entry name" value="SULFATASE_1"/>
    <property type="match status" value="1"/>
</dbReference>
<dbReference type="Gene3D" id="3.40.720.10">
    <property type="entry name" value="Alkaline Phosphatase, subunit A"/>
    <property type="match status" value="1"/>
</dbReference>
<keyword evidence="3" id="KW-0479">Metal-binding</keyword>
<evidence type="ECO:0000256" key="8">
    <source>
        <dbReference type="SAM" id="SignalP"/>
    </source>
</evidence>
<dbReference type="InterPro" id="IPR000917">
    <property type="entry name" value="Sulfatase_N"/>
</dbReference>
<evidence type="ECO:0000256" key="2">
    <source>
        <dbReference type="ARBA" id="ARBA00008779"/>
    </source>
</evidence>
<protein>
    <submittedName>
        <fullName evidence="10">Arylsulfatase</fullName>
    </submittedName>
</protein>
<dbReference type="GO" id="GO:0046872">
    <property type="term" value="F:metal ion binding"/>
    <property type="evidence" value="ECO:0007669"/>
    <property type="project" value="UniProtKB-KW"/>
</dbReference>
<evidence type="ECO:0000256" key="7">
    <source>
        <dbReference type="SAM" id="MobiDB-lite"/>
    </source>
</evidence>
<dbReference type="RefSeq" id="WP_149110853.1">
    <property type="nucleotide sequence ID" value="NZ_CP042425.1"/>
</dbReference>
<dbReference type="AlphaFoldDB" id="A0A5C1A9N9"/>
<feature type="signal peptide" evidence="8">
    <location>
        <begin position="1"/>
        <end position="16"/>
    </location>
</feature>
<dbReference type="PROSITE" id="PS00149">
    <property type="entry name" value="SULFATASE_2"/>
    <property type="match status" value="1"/>
</dbReference>
<dbReference type="PANTHER" id="PTHR42693:SF42">
    <property type="entry name" value="ARYLSULFATASE G"/>
    <property type="match status" value="1"/>
</dbReference>
<comment type="similarity">
    <text evidence="2">Belongs to the sulfatase family.</text>
</comment>
<reference evidence="11" key="1">
    <citation type="submission" date="2019-08" db="EMBL/GenBank/DDBJ databases">
        <title>Limnoglobus roseus gen. nov., sp. nov., a novel freshwater planctomycete with a giant genome from the family Gemmataceae.</title>
        <authorList>
            <person name="Kulichevskaya I.S."/>
            <person name="Naumoff D.G."/>
            <person name="Miroshnikov K."/>
            <person name="Ivanova A."/>
            <person name="Philippov D.A."/>
            <person name="Hakobyan A."/>
            <person name="Rijpstra I.C."/>
            <person name="Sinninghe Damste J.S."/>
            <person name="Liesack W."/>
            <person name="Dedysh S.N."/>
        </authorList>
    </citation>
    <scope>NUCLEOTIDE SEQUENCE [LARGE SCALE GENOMIC DNA]</scope>
    <source>
        <strain evidence="11">PX52</strain>
    </source>
</reference>
<dbReference type="GO" id="GO:0004065">
    <property type="term" value="F:arylsulfatase activity"/>
    <property type="evidence" value="ECO:0007669"/>
    <property type="project" value="TreeGrafter"/>
</dbReference>
<accession>A0A5C1A9N9</accession>
<evidence type="ECO:0000256" key="6">
    <source>
        <dbReference type="ARBA" id="ARBA00022837"/>
    </source>
</evidence>